<dbReference type="PANTHER" id="PTHR45614:SF232">
    <property type="entry name" value="TRANSCRIPTION FACTOR MYB3R-2"/>
    <property type="match status" value="1"/>
</dbReference>
<gene>
    <name evidence="5" type="ORF">HYH03_003854</name>
</gene>
<comment type="caution">
    <text evidence="5">The sequence shown here is derived from an EMBL/GenBank/DDBJ whole genome shotgun (WGS) entry which is preliminary data.</text>
</comment>
<dbReference type="SMART" id="SM00717">
    <property type="entry name" value="SANT"/>
    <property type="match status" value="2"/>
</dbReference>
<feature type="region of interest" description="Disordered" evidence="1">
    <location>
        <begin position="1"/>
        <end position="20"/>
    </location>
</feature>
<dbReference type="PROSITE" id="PS50090">
    <property type="entry name" value="MYB_LIKE"/>
    <property type="match status" value="2"/>
</dbReference>
<feature type="region of interest" description="Disordered" evidence="1">
    <location>
        <begin position="245"/>
        <end position="314"/>
    </location>
</feature>
<dbReference type="AlphaFoldDB" id="A0A835YC37"/>
<dbReference type="InterPro" id="IPR017930">
    <property type="entry name" value="Myb_dom"/>
</dbReference>
<dbReference type="PANTHER" id="PTHR45614">
    <property type="entry name" value="MYB PROTEIN-RELATED"/>
    <property type="match status" value="1"/>
</dbReference>
<evidence type="ECO:0000256" key="1">
    <source>
        <dbReference type="SAM" id="MobiDB-lite"/>
    </source>
</evidence>
<dbReference type="PROSITE" id="PS51293">
    <property type="entry name" value="SANT"/>
    <property type="match status" value="1"/>
</dbReference>
<evidence type="ECO:0000259" key="4">
    <source>
        <dbReference type="PROSITE" id="PS51294"/>
    </source>
</evidence>
<feature type="domain" description="Myb-like" evidence="2">
    <location>
        <begin position="73"/>
        <end position="123"/>
    </location>
</feature>
<dbReference type="InterPro" id="IPR001005">
    <property type="entry name" value="SANT/Myb"/>
</dbReference>
<feature type="compositionally biased region" description="Acidic residues" evidence="1">
    <location>
        <begin position="484"/>
        <end position="505"/>
    </location>
</feature>
<proteinExistence type="predicted"/>
<feature type="compositionally biased region" description="Low complexity" evidence="1">
    <location>
        <begin position="263"/>
        <end position="273"/>
    </location>
</feature>
<dbReference type="GO" id="GO:0005634">
    <property type="term" value="C:nucleus"/>
    <property type="evidence" value="ECO:0007669"/>
    <property type="project" value="TreeGrafter"/>
</dbReference>
<keyword evidence="6" id="KW-1185">Reference proteome</keyword>
<dbReference type="CDD" id="cd00167">
    <property type="entry name" value="SANT"/>
    <property type="match status" value="2"/>
</dbReference>
<feature type="compositionally biased region" description="Gly residues" evidence="1">
    <location>
        <begin position="274"/>
        <end position="288"/>
    </location>
</feature>
<dbReference type="GO" id="GO:0000978">
    <property type="term" value="F:RNA polymerase II cis-regulatory region sequence-specific DNA binding"/>
    <property type="evidence" value="ECO:0007669"/>
    <property type="project" value="TreeGrafter"/>
</dbReference>
<dbReference type="EMBL" id="JAEHOE010000011">
    <property type="protein sequence ID" value="KAG2498096.1"/>
    <property type="molecule type" value="Genomic_DNA"/>
</dbReference>
<feature type="domain" description="Myb-like" evidence="2">
    <location>
        <begin position="17"/>
        <end position="72"/>
    </location>
</feature>
<dbReference type="SUPFAM" id="SSF46689">
    <property type="entry name" value="Homeodomain-like"/>
    <property type="match status" value="1"/>
</dbReference>
<feature type="compositionally biased region" description="Gly residues" evidence="1">
    <location>
        <begin position="428"/>
        <end position="441"/>
    </location>
</feature>
<organism evidence="5 6">
    <name type="scientific">Edaphochlamys debaryana</name>
    <dbReference type="NCBI Taxonomy" id="47281"/>
    <lineage>
        <taxon>Eukaryota</taxon>
        <taxon>Viridiplantae</taxon>
        <taxon>Chlorophyta</taxon>
        <taxon>core chlorophytes</taxon>
        <taxon>Chlorophyceae</taxon>
        <taxon>CS clade</taxon>
        <taxon>Chlamydomonadales</taxon>
        <taxon>Chlamydomonadales incertae sedis</taxon>
        <taxon>Edaphochlamys</taxon>
    </lineage>
</organism>
<feature type="domain" description="HTH myb-type" evidence="4">
    <location>
        <begin position="15"/>
        <end position="72"/>
    </location>
</feature>
<accession>A0A835YC37</accession>
<feature type="domain" description="SANT" evidence="3">
    <location>
        <begin position="76"/>
        <end position="111"/>
    </location>
</feature>
<protein>
    <submittedName>
        <fullName evidence="5">Uncharacterized protein</fullName>
    </submittedName>
</protein>
<feature type="compositionally biased region" description="Low complexity" evidence="1">
    <location>
        <begin position="301"/>
        <end position="314"/>
    </location>
</feature>
<feature type="domain" description="HTH myb-type" evidence="4">
    <location>
        <begin position="73"/>
        <end position="127"/>
    </location>
</feature>
<dbReference type="Proteomes" id="UP000612055">
    <property type="component" value="Unassembled WGS sequence"/>
</dbReference>
<evidence type="ECO:0000259" key="3">
    <source>
        <dbReference type="PROSITE" id="PS51293"/>
    </source>
</evidence>
<evidence type="ECO:0000259" key="2">
    <source>
        <dbReference type="PROSITE" id="PS50090"/>
    </source>
</evidence>
<reference evidence="5" key="1">
    <citation type="journal article" date="2020" name="bioRxiv">
        <title>Comparative genomics of Chlamydomonas.</title>
        <authorList>
            <person name="Craig R.J."/>
            <person name="Hasan A.R."/>
            <person name="Ness R.W."/>
            <person name="Keightley P.D."/>
        </authorList>
    </citation>
    <scope>NUCLEOTIDE SEQUENCE</scope>
    <source>
        <strain evidence="5">CCAP 11/70</strain>
    </source>
</reference>
<feature type="region of interest" description="Disordered" evidence="1">
    <location>
        <begin position="160"/>
        <end position="219"/>
    </location>
</feature>
<feature type="compositionally biased region" description="Low complexity" evidence="1">
    <location>
        <begin position="184"/>
        <end position="212"/>
    </location>
</feature>
<feature type="region of interest" description="Disordered" evidence="1">
    <location>
        <begin position="422"/>
        <end position="511"/>
    </location>
</feature>
<evidence type="ECO:0000313" key="6">
    <source>
        <dbReference type="Proteomes" id="UP000612055"/>
    </source>
</evidence>
<sequence length="535" mass="54886">MDSDQGARRRYPLAKVKGGWSPTEDQVLKRLVDEHGEGNWSVIARHLNAALGKPADSGRIGKQCRERYNHHLRPDIRKDAWTEEEESLLVAAHLRYGNRWSDIAKVIKGRTENAVKNHWNATLRRKDSDKCGRGGTLQPTSSVLKEYMVRINLISPPPAAAGAGAGSGAGAATSAGRPAKRSRGSGSASASVSAPASPSLSPAPEPACAGPAAPAPPLAAHHEQPAVNFLDVPPLALALTHPFHLSQPGAQAPQPQPHPAGPSPTSSTSTHEGLGLGGSGSGSGGVSGGAATDSGRRSFEASAPAPALPASAAGRAQAPAAAPAAPAAGSKRPRIITFAADVYPGRDGDAAGGAGVTAAFSRRCSPAPAGPPHLPPLFTAPHPLLKPTASRPPHGAQHLASLLSQPASFFLQPQHHARSSAVAAAAGAGSGGGAPASGLGGWVSDSAEESRYSSPVSERYDRYDSQPYGKQQRARPSYGRRSEDEEVDDDEGHEDGEGEDEDEGLGGEGCSTEVQAAQIMLALRSLPVCAAGTCY</sequence>
<name>A0A835YC37_9CHLO</name>
<dbReference type="Pfam" id="PF00249">
    <property type="entry name" value="Myb_DNA-binding"/>
    <property type="match status" value="2"/>
</dbReference>
<dbReference type="Gene3D" id="1.10.10.60">
    <property type="entry name" value="Homeodomain-like"/>
    <property type="match status" value="2"/>
</dbReference>
<dbReference type="GO" id="GO:0000981">
    <property type="term" value="F:DNA-binding transcription factor activity, RNA polymerase II-specific"/>
    <property type="evidence" value="ECO:0007669"/>
    <property type="project" value="TreeGrafter"/>
</dbReference>
<dbReference type="InterPro" id="IPR017884">
    <property type="entry name" value="SANT_dom"/>
</dbReference>
<dbReference type="PROSITE" id="PS51294">
    <property type="entry name" value="HTH_MYB"/>
    <property type="match status" value="2"/>
</dbReference>
<dbReference type="OrthoDB" id="2143914at2759"/>
<dbReference type="InterPro" id="IPR050560">
    <property type="entry name" value="MYB_TF"/>
</dbReference>
<dbReference type="InterPro" id="IPR009057">
    <property type="entry name" value="Homeodomain-like_sf"/>
</dbReference>
<evidence type="ECO:0000313" key="5">
    <source>
        <dbReference type="EMBL" id="KAG2498096.1"/>
    </source>
</evidence>